<dbReference type="InterPro" id="IPR050545">
    <property type="entry name" value="Mycobact_MmpL"/>
</dbReference>
<feature type="non-terminal residue" evidence="8">
    <location>
        <position position="371"/>
    </location>
</feature>
<evidence type="ECO:0000256" key="1">
    <source>
        <dbReference type="ARBA" id="ARBA00004651"/>
    </source>
</evidence>
<protein>
    <recommendedName>
        <fullName evidence="7">Membrane transport protein MMPL domain-containing protein</fullName>
    </recommendedName>
</protein>
<evidence type="ECO:0000259" key="7">
    <source>
        <dbReference type="Pfam" id="PF03176"/>
    </source>
</evidence>
<keyword evidence="2" id="KW-1003">Cell membrane</keyword>
<feature type="transmembrane region" description="Helical" evidence="6">
    <location>
        <begin position="239"/>
        <end position="258"/>
    </location>
</feature>
<dbReference type="PANTHER" id="PTHR33406">
    <property type="entry name" value="MEMBRANE PROTEIN MJ1562-RELATED"/>
    <property type="match status" value="1"/>
</dbReference>
<feature type="transmembrane region" description="Helical" evidence="6">
    <location>
        <begin position="182"/>
        <end position="201"/>
    </location>
</feature>
<evidence type="ECO:0000256" key="6">
    <source>
        <dbReference type="SAM" id="Phobius"/>
    </source>
</evidence>
<keyword evidence="5 6" id="KW-0472">Membrane</keyword>
<evidence type="ECO:0000256" key="4">
    <source>
        <dbReference type="ARBA" id="ARBA00022989"/>
    </source>
</evidence>
<evidence type="ECO:0000256" key="3">
    <source>
        <dbReference type="ARBA" id="ARBA00022692"/>
    </source>
</evidence>
<dbReference type="Pfam" id="PF03176">
    <property type="entry name" value="MMPL"/>
    <property type="match status" value="1"/>
</dbReference>
<gene>
    <name evidence="8" type="ORF">METZ01_LOCUS81013</name>
</gene>
<dbReference type="PANTHER" id="PTHR33406:SF13">
    <property type="entry name" value="MEMBRANE PROTEIN YDFJ"/>
    <property type="match status" value="1"/>
</dbReference>
<dbReference type="SUPFAM" id="SSF82866">
    <property type="entry name" value="Multidrug efflux transporter AcrB transmembrane domain"/>
    <property type="match status" value="1"/>
</dbReference>
<feature type="transmembrane region" description="Helical" evidence="6">
    <location>
        <begin position="207"/>
        <end position="227"/>
    </location>
</feature>
<accession>A0A381UJ22</accession>
<keyword evidence="4 6" id="KW-1133">Transmembrane helix</keyword>
<feature type="transmembrane region" description="Helical" evidence="6">
    <location>
        <begin position="310"/>
        <end position="333"/>
    </location>
</feature>
<name>A0A381UJ22_9ZZZZ</name>
<dbReference type="GO" id="GO:0005886">
    <property type="term" value="C:plasma membrane"/>
    <property type="evidence" value="ECO:0007669"/>
    <property type="project" value="UniProtKB-SubCell"/>
</dbReference>
<evidence type="ECO:0000256" key="2">
    <source>
        <dbReference type="ARBA" id="ARBA00022475"/>
    </source>
</evidence>
<feature type="non-terminal residue" evidence="8">
    <location>
        <position position="1"/>
    </location>
</feature>
<dbReference type="AlphaFoldDB" id="A0A381UJ22"/>
<evidence type="ECO:0000313" key="8">
    <source>
        <dbReference type="EMBL" id="SVA28159.1"/>
    </source>
</evidence>
<dbReference type="InterPro" id="IPR004869">
    <property type="entry name" value="MMPL_dom"/>
</dbReference>
<dbReference type="Gene3D" id="1.20.1640.10">
    <property type="entry name" value="Multidrug efflux transporter AcrB transmembrane domain"/>
    <property type="match status" value="1"/>
</dbReference>
<keyword evidence="3 6" id="KW-0812">Transmembrane</keyword>
<organism evidence="8">
    <name type="scientific">marine metagenome</name>
    <dbReference type="NCBI Taxonomy" id="408172"/>
    <lineage>
        <taxon>unclassified sequences</taxon>
        <taxon>metagenomes</taxon>
        <taxon>ecological metagenomes</taxon>
    </lineage>
</organism>
<sequence>AIQSNKKIEENYIKNINLIQNKLNKIEGVESTFSIVDTPILLLNNITLTDLGNKDILTINNSKNDLDLILNEFSSSPIFNNQIINEEQTVSSIIIYLKKDSIFNEIKKKRKKIIKEWGSSSVQYNNINKKYLNQKRNFNKKRSVLILKIREQLDQNNKNYKYFLGGIDMIADDTINYVKKDIFTFSISVLIFIIIVLFIIFRNFQWVLIPLISTAYAVITMIGFIGFMNWEITAISSNFISLMLILSISMNIHIINNYSINFLNPKITNKLLHTSKIMFWPCFYTALTTIVAFGSLLFSDIKPVIDFGKIMIIALSIVFFSSFTILPLLISFFPNINKSSNLKFSILKNFYELSIHHSKKILFFNLIIFLV</sequence>
<reference evidence="8" key="1">
    <citation type="submission" date="2018-05" db="EMBL/GenBank/DDBJ databases">
        <authorList>
            <person name="Lanie J.A."/>
            <person name="Ng W.-L."/>
            <person name="Kazmierczak K.M."/>
            <person name="Andrzejewski T.M."/>
            <person name="Davidsen T.M."/>
            <person name="Wayne K.J."/>
            <person name="Tettelin H."/>
            <person name="Glass J.I."/>
            <person name="Rusch D."/>
            <person name="Podicherti R."/>
            <person name="Tsui H.-C.T."/>
            <person name="Winkler M.E."/>
        </authorList>
    </citation>
    <scope>NUCLEOTIDE SEQUENCE</scope>
</reference>
<dbReference type="EMBL" id="UINC01006541">
    <property type="protein sequence ID" value="SVA28159.1"/>
    <property type="molecule type" value="Genomic_DNA"/>
</dbReference>
<proteinExistence type="predicted"/>
<feature type="transmembrane region" description="Helical" evidence="6">
    <location>
        <begin position="278"/>
        <end position="298"/>
    </location>
</feature>
<evidence type="ECO:0000256" key="5">
    <source>
        <dbReference type="ARBA" id="ARBA00023136"/>
    </source>
</evidence>
<comment type="subcellular location">
    <subcellularLocation>
        <location evidence="1">Cell membrane</location>
        <topology evidence="1">Multi-pass membrane protein</topology>
    </subcellularLocation>
</comment>
<feature type="domain" description="Membrane transport protein MMPL" evidence="7">
    <location>
        <begin position="149"/>
        <end position="249"/>
    </location>
</feature>